<keyword evidence="2" id="KW-0472">Membrane</keyword>
<keyword evidence="2" id="KW-0812">Transmembrane</keyword>
<dbReference type="AlphaFoldDB" id="A0A086N3I8"/>
<dbReference type="InterPro" id="IPR024370">
    <property type="entry name" value="PBP_domain"/>
</dbReference>
<dbReference type="EMBL" id="JNFQ01000001">
    <property type="protein sequence ID" value="KFG75706.1"/>
    <property type="molecule type" value="Genomic_DNA"/>
</dbReference>
<proteinExistence type="predicted"/>
<keyword evidence="2" id="KW-1133">Transmembrane helix</keyword>
<feature type="transmembrane region" description="Helical" evidence="2">
    <location>
        <begin position="6"/>
        <end position="27"/>
    </location>
</feature>
<reference evidence="4 5" key="1">
    <citation type="submission" date="2014-05" db="EMBL/GenBank/DDBJ databases">
        <title>Complete genome sequence of the Streptomyces mutabilis TRM45540.</title>
        <authorList>
            <person name="Luo X."/>
            <person name="Zhang L."/>
        </authorList>
    </citation>
    <scope>NUCLEOTIDE SEQUENCE [LARGE SCALE GENOMIC DNA]</scope>
    <source>
        <strain evidence="4 5">TRM45540</strain>
    </source>
</reference>
<name>A0A086N3I8_9ACTN</name>
<protein>
    <submittedName>
        <fullName evidence="4">Phosphate-binding protein</fullName>
    </submittedName>
</protein>
<dbReference type="PANTHER" id="PTHR30570:SF1">
    <property type="entry name" value="PHOSPHATE-BINDING PROTEIN PSTS"/>
    <property type="match status" value="1"/>
</dbReference>
<dbReference type="InterPro" id="IPR050811">
    <property type="entry name" value="Phosphate_ABC_transporter"/>
</dbReference>
<sequence length="521" mass="55791">MSGVPWESVIAVLGLAVPVIAALWEFLLAGRKRLGYRVQMDTSARDSGTSTGPQAGVLQRMQWDGVDLEDPSVVLLRIENVGWSPIVEEDYVARVDDPVGIRAAFPGRRVVGMVVTECSHPMLRDFFEPGTAGLGATDGVITLPKVKLNRRAHYKVLAVLDRLPNTSRDDLTGPEITAGVVGGVRGGTIKRTEYYPFASRPVRWLLALLVLVSVAQSVSTFARGDEAVAAPLDCAEGTLHLSGSTAFKPVLELAAQQYTKTCPDARIPLTDDSFRGSVPGLDTLATAGDDAELGENGGLGDRLAFSDGPKSDGRPQLLPRPVALSLFTLVVSEDTGVRDLSLKQVRDIYAGKITNWRQVKGENLPIQLVSRHPGSGTRTALEKRVLDGRPLPAVTTNDCRSLDTGRPGRCEVGGTPQLLDAVASTPGALGHSEVGSAVARDDVRQVRIDGYPATLEGADQGAYPFWETEIAYTYGEPRPDSIAAGFLRYLANEVGKDIIRSKGHRPCAELDKPLVCRPSGS</sequence>
<dbReference type="RefSeq" id="WP_043373351.1">
    <property type="nucleotide sequence ID" value="NZ_KN039946.1"/>
</dbReference>
<evidence type="ECO:0000313" key="4">
    <source>
        <dbReference type="EMBL" id="KFG75706.1"/>
    </source>
</evidence>
<feature type="domain" description="PBP" evidence="3">
    <location>
        <begin position="232"/>
        <end position="492"/>
    </location>
</feature>
<accession>A0A086N3I8</accession>
<dbReference type="Pfam" id="PF12849">
    <property type="entry name" value="PBP_like_2"/>
    <property type="match status" value="1"/>
</dbReference>
<keyword evidence="1" id="KW-0732">Signal</keyword>
<comment type="caution">
    <text evidence="4">The sequence shown here is derived from an EMBL/GenBank/DDBJ whole genome shotgun (WGS) entry which is preliminary data.</text>
</comment>
<dbReference type="PANTHER" id="PTHR30570">
    <property type="entry name" value="PERIPLASMIC PHOSPHATE BINDING COMPONENT OF PHOSPHATE ABC TRANSPORTER"/>
    <property type="match status" value="1"/>
</dbReference>
<evidence type="ECO:0000256" key="2">
    <source>
        <dbReference type="SAM" id="Phobius"/>
    </source>
</evidence>
<dbReference type="STRING" id="1915400.FM21_06215"/>
<gene>
    <name evidence="4" type="ORF">FM21_06215</name>
</gene>
<evidence type="ECO:0000313" key="5">
    <source>
        <dbReference type="Proteomes" id="UP000029095"/>
    </source>
</evidence>
<dbReference type="Proteomes" id="UP000029095">
    <property type="component" value="Unassembled WGS sequence"/>
</dbReference>
<dbReference type="SUPFAM" id="SSF53850">
    <property type="entry name" value="Periplasmic binding protein-like II"/>
    <property type="match status" value="1"/>
</dbReference>
<keyword evidence="5" id="KW-1185">Reference proteome</keyword>
<dbReference type="HOGENOM" id="CLU_031524_0_0_11"/>
<dbReference type="Gene3D" id="3.40.190.10">
    <property type="entry name" value="Periplasmic binding protein-like II"/>
    <property type="match status" value="2"/>
</dbReference>
<evidence type="ECO:0000256" key="1">
    <source>
        <dbReference type="ARBA" id="ARBA00022729"/>
    </source>
</evidence>
<organism evidence="4 5">
    <name type="scientific">Streptomyces mutabilis</name>
    <dbReference type="NCBI Taxonomy" id="67332"/>
    <lineage>
        <taxon>Bacteria</taxon>
        <taxon>Bacillati</taxon>
        <taxon>Actinomycetota</taxon>
        <taxon>Actinomycetes</taxon>
        <taxon>Kitasatosporales</taxon>
        <taxon>Streptomycetaceae</taxon>
        <taxon>Streptomyces</taxon>
    </lineage>
</organism>
<evidence type="ECO:0000259" key="3">
    <source>
        <dbReference type="Pfam" id="PF12849"/>
    </source>
</evidence>